<keyword evidence="5" id="KW-0540">Nuclease</keyword>
<dbReference type="InterPro" id="IPR000055">
    <property type="entry name" value="Restrct_endonuc_typeI_TRD"/>
</dbReference>
<dbReference type="GO" id="GO:0003677">
    <property type="term" value="F:DNA binding"/>
    <property type="evidence" value="ECO:0007669"/>
    <property type="project" value="UniProtKB-KW"/>
</dbReference>
<dbReference type="InterPro" id="IPR052021">
    <property type="entry name" value="Type-I_RS_S_subunit"/>
</dbReference>
<keyword evidence="5" id="KW-0378">Hydrolase</keyword>
<dbReference type="Pfam" id="PF01420">
    <property type="entry name" value="Methylase_S"/>
    <property type="match status" value="1"/>
</dbReference>
<evidence type="ECO:0000313" key="6">
    <source>
        <dbReference type="Proteomes" id="UP001170023"/>
    </source>
</evidence>
<dbReference type="Gene3D" id="1.10.287.1120">
    <property type="entry name" value="Bipartite methylase S protein"/>
    <property type="match status" value="1"/>
</dbReference>
<protein>
    <submittedName>
        <fullName evidence="5">Restriction endonuclease subunit S</fullName>
        <ecNumber evidence="5">3.1.21.-</ecNumber>
    </submittedName>
</protein>
<dbReference type="EMBL" id="JAUONL010000005">
    <property type="protein sequence ID" value="MDO6357693.1"/>
    <property type="molecule type" value="Genomic_DNA"/>
</dbReference>
<sequence>MAQCLECHSSTLQESEVSHSGLYKVFGANGLVGYTDMPQMNGDAILIIKDGSGVGTTSYAQGEFSVIGTLNYLTAISNYDLRYLYFVLSVFNFQSYKTGMAIPHIYFKDYGNAKIFCPPLSEQKRIANVLGKLESKLCLEQNILASFNLQKRYLLGQMFI</sequence>
<dbReference type="EC" id="3.1.21.-" evidence="5"/>
<keyword evidence="2" id="KW-0680">Restriction system</keyword>
<proteinExistence type="inferred from homology"/>
<feature type="domain" description="Type I restriction modification DNA specificity" evidence="4">
    <location>
        <begin position="13"/>
        <end position="145"/>
    </location>
</feature>
<reference evidence="5" key="1">
    <citation type="submission" date="2023-07" db="EMBL/GenBank/DDBJ databases">
        <title>Whole Genome Sequencing of Colonoscopy isolates.</title>
        <authorList>
            <person name="Surve S.V."/>
            <person name="Valls R.A."/>
            <person name="Barrak K.E."/>
            <person name="Gardner T.B."/>
            <person name="O'Toole G.A."/>
        </authorList>
    </citation>
    <scope>NUCLEOTIDE SEQUENCE</scope>
    <source>
        <strain evidence="5">GP0119</strain>
    </source>
</reference>
<comment type="caution">
    <text evidence="5">The sequence shown here is derived from an EMBL/GenBank/DDBJ whole genome shotgun (WGS) entry which is preliminary data.</text>
</comment>
<dbReference type="Proteomes" id="UP001170023">
    <property type="component" value="Unassembled WGS sequence"/>
</dbReference>
<comment type="similarity">
    <text evidence="1">Belongs to the type-I restriction system S methylase family.</text>
</comment>
<name>A0AAW7WM02_9BACE</name>
<evidence type="ECO:0000259" key="4">
    <source>
        <dbReference type="Pfam" id="PF01420"/>
    </source>
</evidence>
<evidence type="ECO:0000256" key="3">
    <source>
        <dbReference type="ARBA" id="ARBA00023125"/>
    </source>
</evidence>
<evidence type="ECO:0000313" key="5">
    <source>
        <dbReference type="EMBL" id="MDO6357693.1"/>
    </source>
</evidence>
<keyword evidence="5" id="KW-0255">Endonuclease</keyword>
<dbReference type="Gene3D" id="3.90.220.20">
    <property type="entry name" value="DNA methylase specificity domains"/>
    <property type="match status" value="1"/>
</dbReference>
<dbReference type="PANTHER" id="PTHR30408">
    <property type="entry name" value="TYPE-1 RESTRICTION ENZYME ECOKI SPECIFICITY PROTEIN"/>
    <property type="match status" value="1"/>
</dbReference>
<dbReference type="SUPFAM" id="SSF116734">
    <property type="entry name" value="DNA methylase specificity domain"/>
    <property type="match status" value="1"/>
</dbReference>
<evidence type="ECO:0000256" key="2">
    <source>
        <dbReference type="ARBA" id="ARBA00022747"/>
    </source>
</evidence>
<dbReference type="GO" id="GO:0016787">
    <property type="term" value="F:hydrolase activity"/>
    <property type="evidence" value="ECO:0007669"/>
    <property type="project" value="UniProtKB-KW"/>
</dbReference>
<accession>A0AAW7WM02</accession>
<dbReference type="InterPro" id="IPR044946">
    <property type="entry name" value="Restrct_endonuc_typeI_TRD_sf"/>
</dbReference>
<dbReference type="GO" id="GO:0004519">
    <property type="term" value="F:endonuclease activity"/>
    <property type="evidence" value="ECO:0007669"/>
    <property type="project" value="UniProtKB-KW"/>
</dbReference>
<keyword evidence="3" id="KW-0238">DNA-binding</keyword>
<gene>
    <name evidence="5" type="ORF">Q4469_08310</name>
</gene>
<dbReference type="PANTHER" id="PTHR30408:SF12">
    <property type="entry name" value="TYPE I RESTRICTION ENZYME MJAVIII SPECIFICITY SUBUNIT"/>
    <property type="match status" value="1"/>
</dbReference>
<evidence type="ECO:0000256" key="1">
    <source>
        <dbReference type="ARBA" id="ARBA00010923"/>
    </source>
</evidence>
<dbReference type="RefSeq" id="WP_303490582.1">
    <property type="nucleotide sequence ID" value="NZ_JAUONL010000005.1"/>
</dbReference>
<dbReference type="GO" id="GO:0009307">
    <property type="term" value="P:DNA restriction-modification system"/>
    <property type="evidence" value="ECO:0007669"/>
    <property type="project" value="UniProtKB-KW"/>
</dbReference>
<dbReference type="AlphaFoldDB" id="A0AAW7WM02"/>
<organism evidence="5 6">
    <name type="scientific">Bacteroides caccae</name>
    <dbReference type="NCBI Taxonomy" id="47678"/>
    <lineage>
        <taxon>Bacteria</taxon>
        <taxon>Pseudomonadati</taxon>
        <taxon>Bacteroidota</taxon>
        <taxon>Bacteroidia</taxon>
        <taxon>Bacteroidales</taxon>
        <taxon>Bacteroidaceae</taxon>
        <taxon>Bacteroides</taxon>
    </lineage>
</organism>